<dbReference type="AlphaFoldDB" id="A0A6N6NNH3"/>
<dbReference type="InterPro" id="IPR026906">
    <property type="entry name" value="LRR_5"/>
</dbReference>
<dbReference type="RefSeq" id="WP_158048848.1">
    <property type="nucleotide sequence ID" value="NZ_WAJR01000003.1"/>
</dbReference>
<evidence type="ECO:0000313" key="2">
    <source>
        <dbReference type="Proteomes" id="UP000468668"/>
    </source>
</evidence>
<gene>
    <name evidence="1" type="ORF">F8C90_02360</name>
</gene>
<comment type="caution">
    <text evidence="1">The sequence shown here is derived from an EMBL/GenBank/DDBJ whole genome shotgun (WGS) entry which is preliminary data.</text>
</comment>
<dbReference type="InterPro" id="IPR032675">
    <property type="entry name" value="LRR_dom_sf"/>
</dbReference>
<accession>A0A6N6NNH3</accession>
<dbReference type="GeneID" id="98657243"/>
<dbReference type="InterPro" id="IPR053139">
    <property type="entry name" value="Surface_bspA-like"/>
</dbReference>
<protein>
    <submittedName>
        <fullName evidence="1">Leucine-rich repeat protein</fullName>
    </submittedName>
</protein>
<dbReference type="SUPFAM" id="SSF52058">
    <property type="entry name" value="L domain-like"/>
    <property type="match status" value="1"/>
</dbReference>
<sequence length="768" mass="84216">MADGLLGIPHIAYAKAQVNRNKSLDVSKLDVSFGGFTSMPLNDGMATREQVLSTEARIRERREAALRAQALQDACTSDSRHFVDDAGTDWEYVVLSGSSIRIERCSHAEGEVAIPDSIEGLPVHSLAPDACSSLEDVTSIVVPEEVQFIGGCAFRFCKRLECVVLPRNLATFESDWFRGCPSLSRLHMPGLLEEVGPSLFDIPHLEYVEFGAALSRVEPGTFQKSRLIGISIDPENPWLQTDGAAIYSKDAKTLVALACPLPSYAVAPSCTTIARKAFSSFCNLVQVELPSSVEVIGPYAFARTAVRIFEAPSALREIGERAFFACASLESVSLNEKLQVIEADAFSNSDISTLRIPNSIVEIGYPVAARTKLVYAGEGATFTLEPGSERLMLDESGALYELQGDGMKLLCLFDSEAKRFETAEGTTEVAPGALLNHAELEEVVLPEGVRIIGAAACKGCRALRRIAIPEGVVEMGSEALMDTALESLHIPASLEKIGENALVTYNAHNGKRQPTLREVTVAQGNARYEEKNGMLLEKWSNGKARVVVNTDSRECVRIPEEVVAIAPYAFNGDRSIRELYLSNRIKLVGMRGLAFQCFIELIHIDLEEPIEDHTSFDVRFPEIDRSVKQIELAFSVPDHVSVEAILDHYDGSIVSGSSYDAMVDGGIGLYDQSKMIIARLKDPVLMTPSNRSMCDRVMRSNLVDIIVQAARHDDRQVVDDMLDLGYLTKDNIDIVVERAGDVQDAAMTGYLLEVKRRFFGSQLMDFDL</sequence>
<dbReference type="Gene3D" id="3.80.10.10">
    <property type="entry name" value="Ribonuclease Inhibitor"/>
    <property type="match status" value="2"/>
</dbReference>
<keyword evidence="2" id="KW-1185">Reference proteome</keyword>
<dbReference type="OrthoDB" id="3197425at2"/>
<dbReference type="PANTHER" id="PTHR45661:SF3">
    <property type="entry name" value="IG-LIKE DOMAIN-CONTAINING PROTEIN"/>
    <property type="match status" value="1"/>
</dbReference>
<name>A0A6N6NNH3_9ACTN</name>
<organism evidence="1 2">
    <name type="scientific">Ellagibacter isourolithinifaciens</name>
    <dbReference type="NCBI Taxonomy" id="2137581"/>
    <lineage>
        <taxon>Bacteria</taxon>
        <taxon>Bacillati</taxon>
        <taxon>Actinomycetota</taxon>
        <taxon>Coriobacteriia</taxon>
        <taxon>Eggerthellales</taxon>
        <taxon>Eggerthellaceae</taxon>
        <taxon>Ellagibacter</taxon>
    </lineage>
</organism>
<dbReference type="PANTHER" id="PTHR45661">
    <property type="entry name" value="SURFACE ANTIGEN"/>
    <property type="match status" value="1"/>
</dbReference>
<reference evidence="1 2" key="1">
    <citation type="submission" date="2019-09" db="EMBL/GenBank/DDBJ databases">
        <title>Whole genome shotgun sequencing (WGS) of Ellagibacter isourolithinifaciens DSM 104140(T) and Adlercreutzia muris DSM 29508(T).</title>
        <authorList>
            <person name="Stoll D.A."/>
            <person name="Danylec N."/>
            <person name="Huch M."/>
        </authorList>
    </citation>
    <scope>NUCLEOTIDE SEQUENCE [LARGE SCALE GENOMIC DNA]</scope>
    <source>
        <strain evidence="1 2">DSM 104140</strain>
    </source>
</reference>
<proteinExistence type="predicted"/>
<dbReference type="EMBL" id="WAJR01000003">
    <property type="protein sequence ID" value="KAB1642038.1"/>
    <property type="molecule type" value="Genomic_DNA"/>
</dbReference>
<evidence type="ECO:0000313" key="1">
    <source>
        <dbReference type="EMBL" id="KAB1642038.1"/>
    </source>
</evidence>
<dbReference type="Proteomes" id="UP000468668">
    <property type="component" value="Unassembled WGS sequence"/>
</dbReference>
<dbReference type="Pfam" id="PF13306">
    <property type="entry name" value="LRR_5"/>
    <property type="match status" value="4"/>
</dbReference>